<evidence type="ECO:0000313" key="7">
    <source>
        <dbReference type="Proteomes" id="UP000061603"/>
    </source>
</evidence>
<evidence type="ECO:0000256" key="2">
    <source>
        <dbReference type="ARBA" id="ARBA00022670"/>
    </source>
</evidence>
<keyword evidence="2" id="KW-0645">Protease</keyword>
<dbReference type="HOGENOM" id="CLU_016043_8_3_4"/>
<dbReference type="PATRIC" id="fig|1565605.3.peg.2024"/>
<name>A0A0C5J3J4_9PROT</name>
<keyword evidence="3" id="KW-0378">Hydrolase</keyword>
<dbReference type="Pfam" id="PF00877">
    <property type="entry name" value="NLPC_P60"/>
    <property type="match status" value="1"/>
</dbReference>
<evidence type="ECO:0000256" key="1">
    <source>
        <dbReference type="ARBA" id="ARBA00007074"/>
    </source>
</evidence>
<dbReference type="PROSITE" id="PS51935">
    <property type="entry name" value="NLPC_P60"/>
    <property type="match status" value="1"/>
</dbReference>
<dbReference type="Gene3D" id="3.90.1720.10">
    <property type="entry name" value="endopeptidase domain like (from Nostoc punctiforme)"/>
    <property type="match status" value="1"/>
</dbReference>
<keyword evidence="7" id="KW-1185">Reference proteome</keyword>
<gene>
    <name evidence="6" type="ORF">PG1C_09500</name>
</gene>
<evidence type="ECO:0000256" key="4">
    <source>
        <dbReference type="ARBA" id="ARBA00022807"/>
    </source>
</evidence>
<dbReference type="Proteomes" id="UP000061603">
    <property type="component" value="Chromosome"/>
</dbReference>
<dbReference type="KEGG" id="rbu:PG1C_09500"/>
<dbReference type="EMBL" id="CP010554">
    <property type="protein sequence ID" value="AJP49572.1"/>
    <property type="molecule type" value="Genomic_DNA"/>
</dbReference>
<organism evidence="6 7">
    <name type="scientific">Rugosibacter aromaticivorans</name>
    <dbReference type="NCBI Taxonomy" id="1565605"/>
    <lineage>
        <taxon>Bacteria</taxon>
        <taxon>Pseudomonadati</taxon>
        <taxon>Pseudomonadota</taxon>
        <taxon>Betaproteobacteria</taxon>
        <taxon>Nitrosomonadales</taxon>
        <taxon>Sterolibacteriaceae</taxon>
        <taxon>Rugosibacter</taxon>
    </lineage>
</organism>
<accession>A0A0C5J3J4</accession>
<dbReference type="STRING" id="1565605.PG1C_09500"/>
<evidence type="ECO:0000256" key="3">
    <source>
        <dbReference type="ARBA" id="ARBA00022801"/>
    </source>
</evidence>
<dbReference type="InterPro" id="IPR000064">
    <property type="entry name" value="NLP_P60_dom"/>
</dbReference>
<sequence length="131" mass="14489">MDRATATAQDVIDKAVALLGIPYRFGGNTPESGFDCSGFVRHVFRTGFGLILPRSALEQSKAGQPVPATDLKPGDLVFFNTMRRAFSHVGIYLGNDQFVHAPHTGDRVRVDSMSDSYWMQRFNGARRVNPD</sequence>
<reference evidence="6 7" key="1">
    <citation type="journal article" date="2015" name="Genome Announc.">
        <title>Complete Genome Sequence of a Novel Bacterium within the Family Rhodocyclaceae That Degrades Polycyclic Aromatic Hydrocarbons.</title>
        <authorList>
            <person name="Singleton D.R."/>
            <person name="Dickey A.N."/>
            <person name="Scholl E.H."/>
            <person name="Wright F.A."/>
            <person name="Aitken M.D."/>
        </authorList>
    </citation>
    <scope>NUCLEOTIDE SEQUENCE [LARGE SCALE GENOMIC DNA]</scope>
    <source>
        <strain evidence="7">PG1-Ca6</strain>
    </source>
</reference>
<keyword evidence="4" id="KW-0788">Thiol protease</keyword>
<dbReference type="PANTHER" id="PTHR47053:SF1">
    <property type="entry name" value="MUREIN DD-ENDOPEPTIDASE MEPH-RELATED"/>
    <property type="match status" value="1"/>
</dbReference>
<dbReference type="InterPro" id="IPR051202">
    <property type="entry name" value="Peptidase_C40"/>
</dbReference>
<dbReference type="PANTHER" id="PTHR47053">
    <property type="entry name" value="MUREIN DD-ENDOPEPTIDASE MEPH-RELATED"/>
    <property type="match status" value="1"/>
</dbReference>
<proteinExistence type="inferred from homology"/>
<dbReference type="SUPFAM" id="SSF54001">
    <property type="entry name" value="Cysteine proteinases"/>
    <property type="match status" value="1"/>
</dbReference>
<dbReference type="GO" id="GO:0008234">
    <property type="term" value="F:cysteine-type peptidase activity"/>
    <property type="evidence" value="ECO:0007669"/>
    <property type="project" value="UniProtKB-KW"/>
</dbReference>
<evidence type="ECO:0000259" key="5">
    <source>
        <dbReference type="PROSITE" id="PS51935"/>
    </source>
</evidence>
<dbReference type="GO" id="GO:0006508">
    <property type="term" value="P:proteolysis"/>
    <property type="evidence" value="ECO:0007669"/>
    <property type="project" value="UniProtKB-KW"/>
</dbReference>
<comment type="similarity">
    <text evidence="1">Belongs to the peptidase C40 family.</text>
</comment>
<dbReference type="AlphaFoldDB" id="A0A0C5J3J4"/>
<evidence type="ECO:0000313" key="6">
    <source>
        <dbReference type="EMBL" id="AJP49572.1"/>
    </source>
</evidence>
<protein>
    <recommendedName>
        <fullName evidence="5">NlpC/P60 domain-containing protein</fullName>
    </recommendedName>
</protein>
<dbReference type="InterPro" id="IPR038765">
    <property type="entry name" value="Papain-like_cys_pep_sf"/>
</dbReference>
<feature type="domain" description="NlpC/P60" evidence="5">
    <location>
        <begin position="5"/>
        <end position="129"/>
    </location>
</feature>